<comment type="caution">
    <text evidence="1">The sequence shown here is derived from an EMBL/GenBank/DDBJ whole genome shotgun (WGS) entry which is preliminary data.</text>
</comment>
<gene>
    <name evidence="1" type="ORF">QAD02_012056</name>
</gene>
<dbReference type="Proteomes" id="UP001239111">
    <property type="component" value="Chromosome 2"/>
</dbReference>
<name>A0ACC2NYA3_9HYME</name>
<accession>A0ACC2NYA3</accession>
<evidence type="ECO:0000313" key="1">
    <source>
        <dbReference type="EMBL" id="KAJ8676270.1"/>
    </source>
</evidence>
<proteinExistence type="predicted"/>
<organism evidence="1 2">
    <name type="scientific">Eretmocerus hayati</name>
    <dbReference type="NCBI Taxonomy" id="131215"/>
    <lineage>
        <taxon>Eukaryota</taxon>
        <taxon>Metazoa</taxon>
        <taxon>Ecdysozoa</taxon>
        <taxon>Arthropoda</taxon>
        <taxon>Hexapoda</taxon>
        <taxon>Insecta</taxon>
        <taxon>Pterygota</taxon>
        <taxon>Neoptera</taxon>
        <taxon>Endopterygota</taxon>
        <taxon>Hymenoptera</taxon>
        <taxon>Apocrita</taxon>
        <taxon>Proctotrupomorpha</taxon>
        <taxon>Chalcidoidea</taxon>
        <taxon>Aphelinidae</taxon>
        <taxon>Aphelininae</taxon>
        <taxon>Eretmocerus</taxon>
    </lineage>
</organism>
<dbReference type="EMBL" id="CM056742">
    <property type="protein sequence ID" value="KAJ8676270.1"/>
    <property type="molecule type" value="Genomic_DNA"/>
</dbReference>
<keyword evidence="2" id="KW-1185">Reference proteome</keyword>
<reference evidence="1" key="1">
    <citation type="submission" date="2023-04" db="EMBL/GenBank/DDBJ databases">
        <title>A chromosome-level genome assembly of the parasitoid wasp Eretmocerus hayati.</title>
        <authorList>
            <person name="Zhong Y."/>
            <person name="Liu S."/>
            <person name="Liu Y."/>
        </authorList>
    </citation>
    <scope>NUCLEOTIDE SEQUENCE</scope>
    <source>
        <strain evidence="1">ZJU_SS_LIU_2023</strain>
    </source>
</reference>
<sequence>MNFSLIIFLLIFVSLGLIFASNIKRVSTVTKLPDDVDQHFKSSLGLEGFNQWFVHCEPLSDNITTRDCNFNLGKTSLEAKHTTWIKYRFQMKTRTKTSKILPDYLKVFHFGDEIFLVIWIEYDSTRVRVRHVDDKDKLVGLYVKFVTLDIKKSITDAGSTMGSPVGLNPIDGSVANLQEFIESIKILVLRKKFAIVYPYTKNFDLAQEIFRLDGHKSSGSTANKNFKNKDRAVVLTSYPKHSQELRSQEHILHQHADLCKEMQCNPTDFVDRKQRCSCTTTHGNVTSCVPSEGIPRHWDCVQKKQVDDSVIEKSKKKFSLEFWNMPKSVMVYNLPNGDVLTMSIVEDMYPKNHLKYSGVLNPSRTEELSKNDFEVITTFHLRRFGIDGHKYISSKFIELDFECTTFLGHFFEYQKIICFSLVWMNHENLGYEMKCFDDKILSVRAKNLRS</sequence>
<protein>
    <submittedName>
        <fullName evidence="1">Uncharacterized protein</fullName>
    </submittedName>
</protein>
<evidence type="ECO:0000313" key="2">
    <source>
        <dbReference type="Proteomes" id="UP001239111"/>
    </source>
</evidence>